<dbReference type="Pfam" id="PF01523">
    <property type="entry name" value="PmbA_TldD_1st"/>
    <property type="match status" value="1"/>
</dbReference>
<keyword evidence="2" id="KW-0645">Protease</keyword>
<dbReference type="SUPFAM" id="SSF111283">
    <property type="entry name" value="Putative modulator of DNA gyrase, PmbA/TldD"/>
    <property type="match status" value="1"/>
</dbReference>
<evidence type="ECO:0000259" key="5">
    <source>
        <dbReference type="Pfam" id="PF01523"/>
    </source>
</evidence>
<dbReference type="Gene3D" id="3.30.2290.10">
    <property type="entry name" value="PmbA/TldD superfamily"/>
    <property type="match status" value="1"/>
</dbReference>
<dbReference type="InterPro" id="IPR045569">
    <property type="entry name" value="Metalloprtase-TldD/E_C"/>
</dbReference>
<evidence type="ECO:0000256" key="2">
    <source>
        <dbReference type="ARBA" id="ARBA00022670"/>
    </source>
</evidence>
<dbReference type="Proteomes" id="UP001592528">
    <property type="component" value="Unassembled WGS sequence"/>
</dbReference>
<keyword evidence="3" id="KW-0378">Hydrolase</keyword>
<dbReference type="Pfam" id="PF19289">
    <property type="entry name" value="PmbA_TldD_3rd"/>
    <property type="match status" value="1"/>
</dbReference>
<dbReference type="RefSeq" id="WP_030266605.1">
    <property type="nucleotide sequence ID" value="NZ_JBHEZZ010000038.1"/>
</dbReference>
<keyword evidence="8" id="KW-1185">Reference proteome</keyword>
<dbReference type="PANTHER" id="PTHR30624:SF10">
    <property type="entry name" value="CONSERVED PROTEIN"/>
    <property type="match status" value="1"/>
</dbReference>
<dbReference type="InterPro" id="IPR036059">
    <property type="entry name" value="TldD/PmbA_sf"/>
</dbReference>
<dbReference type="EMBL" id="JBHEZZ010000038">
    <property type="protein sequence ID" value="MFC1407092.1"/>
    <property type="molecule type" value="Genomic_DNA"/>
</dbReference>
<sequence>MTDTSPSLDPAFLALPLRSLADAALARAAELGASHADFRLERVRSASWRLRDARPAGTSDTLQLGFAVRVVHGGAWGFAAGVDLTPSAAARVAEQAVAMARLSAGIGAASGTEDLVELAEEPVYPDATWVSSYQVNPFEVSDAEKTALLADWSSRLLGAEGVSHVSATLLTVQENKFYADSAGTVTTQQRIRLHPELEAVSVDETTGAFDSMRTLAPPVGRGWEYLRGTGWDWESELAELPVLLAEKMKAPSIEAGRYDLVVDPTNLWLTIHESIGHATELDRALGYEAAYAGTSFATFDRLGSLRYGSDVMHVTGDRTAEHGLSTIGYDDEGVRTQSWDLVKDGTLVGYQLDRRMARLKGLGRSNGCAFADSPGHVPVQRMANVSLQPAADGPDTAGLIAGVEDGVYIAGDRSWSIDMQRYNFQFTGQRAYRIRGGRLAGQVKDFAYQATTTDFWGSMEAVGGPQTYQLGGAFNCGKAQPGQVAAVSHGCPSALFRSVNILNTQQEAGR</sequence>
<comment type="similarity">
    <text evidence="1">Belongs to the peptidase U62 family.</text>
</comment>
<dbReference type="InterPro" id="IPR002510">
    <property type="entry name" value="Metalloprtase-TldD/E_N"/>
</dbReference>
<evidence type="ECO:0000256" key="1">
    <source>
        <dbReference type="ARBA" id="ARBA00005836"/>
    </source>
</evidence>
<feature type="domain" description="Metalloprotease TldD/E C-terminal" evidence="6">
    <location>
        <begin position="256"/>
        <end position="501"/>
    </location>
</feature>
<dbReference type="PANTHER" id="PTHR30624">
    <property type="entry name" value="UNCHARACTERIZED PROTEIN TLDD AND PMBA"/>
    <property type="match status" value="1"/>
</dbReference>
<comment type="caution">
    <text evidence="7">The sequence shown here is derived from an EMBL/GenBank/DDBJ whole genome shotgun (WGS) entry which is preliminary data.</text>
</comment>
<evidence type="ECO:0000313" key="7">
    <source>
        <dbReference type="EMBL" id="MFC1407092.1"/>
    </source>
</evidence>
<dbReference type="InterPro" id="IPR035068">
    <property type="entry name" value="TldD/PmbA_N"/>
</dbReference>
<reference evidence="7 8" key="1">
    <citation type="submission" date="2024-09" db="EMBL/GenBank/DDBJ databases">
        <authorList>
            <person name="Lee S.D."/>
        </authorList>
    </citation>
    <scope>NUCLEOTIDE SEQUENCE [LARGE SCALE GENOMIC DNA]</scope>
    <source>
        <strain evidence="7 8">N1-5</strain>
    </source>
</reference>
<dbReference type="InterPro" id="IPR051463">
    <property type="entry name" value="Peptidase_U62_metallo"/>
</dbReference>
<protein>
    <submittedName>
        <fullName evidence="7">TldD/PmbA family protein</fullName>
    </submittedName>
</protein>
<evidence type="ECO:0000259" key="6">
    <source>
        <dbReference type="Pfam" id="PF19289"/>
    </source>
</evidence>
<evidence type="ECO:0000256" key="3">
    <source>
        <dbReference type="ARBA" id="ARBA00022801"/>
    </source>
</evidence>
<name>A0ABV6V0E9_9ACTN</name>
<evidence type="ECO:0000313" key="8">
    <source>
        <dbReference type="Proteomes" id="UP001592528"/>
    </source>
</evidence>
<gene>
    <name evidence="7" type="ORF">ACEZDJ_37995</name>
</gene>
<evidence type="ECO:0000256" key="4">
    <source>
        <dbReference type="ARBA" id="ARBA00023049"/>
    </source>
</evidence>
<keyword evidence="4" id="KW-0482">Metalloprotease</keyword>
<accession>A0ABV6V0E9</accession>
<feature type="domain" description="Metalloprotease TldD/E N-terminal" evidence="5">
    <location>
        <begin position="36"/>
        <end position="100"/>
    </location>
</feature>
<organism evidence="7 8">
    <name type="scientific">Streptacidiphilus cavernicola</name>
    <dbReference type="NCBI Taxonomy" id="3342716"/>
    <lineage>
        <taxon>Bacteria</taxon>
        <taxon>Bacillati</taxon>
        <taxon>Actinomycetota</taxon>
        <taxon>Actinomycetes</taxon>
        <taxon>Kitasatosporales</taxon>
        <taxon>Streptomycetaceae</taxon>
        <taxon>Streptacidiphilus</taxon>
    </lineage>
</organism>
<proteinExistence type="inferred from homology"/>